<dbReference type="PRINTS" id="PR01651">
    <property type="entry name" value="SECGEXPORT"/>
</dbReference>
<keyword evidence="4 9" id="KW-0812">Transmembrane</keyword>
<comment type="function">
    <text evidence="9">Involved in protein export. Participates in an early event of protein translocation.</text>
</comment>
<keyword evidence="8 9" id="KW-0472">Membrane</keyword>
<dbReference type="EMBL" id="LBQC01000003">
    <property type="protein sequence ID" value="KKP73711.1"/>
    <property type="molecule type" value="Genomic_DNA"/>
</dbReference>
<evidence type="ECO:0000256" key="6">
    <source>
        <dbReference type="ARBA" id="ARBA00022989"/>
    </source>
</evidence>
<feature type="transmembrane region" description="Helical" evidence="9">
    <location>
        <begin position="50"/>
        <end position="71"/>
    </location>
</feature>
<dbReference type="GO" id="GO:0005886">
    <property type="term" value="C:plasma membrane"/>
    <property type="evidence" value="ECO:0007669"/>
    <property type="project" value="UniProtKB-SubCell"/>
</dbReference>
<keyword evidence="6 9" id="KW-1133">Transmembrane helix</keyword>
<dbReference type="Pfam" id="PF03840">
    <property type="entry name" value="SecG"/>
    <property type="match status" value="1"/>
</dbReference>
<dbReference type="NCBIfam" id="TIGR00810">
    <property type="entry name" value="secG"/>
    <property type="match status" value="1"/>
</dbReference>
<dbReference type="InterPro" id="IPR004692">
    <property type="entry name" value="SecG"/>
</dbReference>
<dbReference type="GO" id="GO:0015450">
    <property type="term" value="F:protein-transporting ATPase activity"/>
    <property type="evidence" value="ECO:0007669"/>
    <property type="project" value="UniProtKB-UniRule"/>
</dbReference>
<evidence type="ECO:0000256" key="7">
    <source>
        <dbReference type="ARBA" id="ARBA00023010"/>
    </source>
</evidence>
<comment type="caution">
    <text evidence="10">The sequence shown here is derived from an EMBL/GenBank/DDBJ whole genome shotgun (WGS) entry which is preliminary data.</text>
</comment>
<accession>A0A0G0CCB7</accession>
<comment type="caution">
    <text evidence="9">Lacks conserved residue(s) required for the propagation of feature annotation.</text>
</comment>
<evidence type="ECO:0000256" key="3">
    <source>
        <dbReference type="ARBA" id="ARBA00022448"/>
    </source>
</evidence>
<gene>
    <name evidence="10" type="ORF">UR68_C0003G0006</name>
</gene>
<name>A0A0G0CCB7_9BACT</name>
<organism evidence="10 11">
    <name type="scientific">Candidatus Roizmanbacteria bacterium GW2011_GWA2_35_19</name>
    <dbReference type="NCBI Taxonomy" id="1618478"/>
    <lineage>
        <taxon>Bacteria</taxon>
        <taxon>Candidatus Roizmaniibacteriota</taxon>
    </lineage>
</organism>
<evidence type="ECO:0000256" key="5">
    <source>
        <dbReference type="ARBA" id="ARBA00022927"/>
    </source>
</evidence>
<dbReference type="Proteomes" id="UP000034457">
    <property type="component" value="Unassembled WGS sequence"/>
</dbReference>
<evidence type="ECO:0000256" key="8">
    <source>
        <dbReference type="ARBA" id="ARBA00023136"/>
    </source>
</evidence>
<evidence type="ECO:0000313" key="10">
    <source>
        <dbReference type="EMBL" id="KKP73711.1"/>
    </source>
</evidence>
<dbReference type="GO" id="GO:0009306">
    <property type="term" value="P:protein secretion"/>
    <property type="evidence" value="ECO:0007669"/>
    <property type="project" value="UniProtKB-UniRule"/>
</dbReference>
<reference evidence="10 11" key="1">
    <citation type="journal article" date="2015" name="Nature">
        <title>rRNA introns, odd ribosomes, and small enigmatic genomes across a large radiation of phyla.</title>
        <authorList>
            <person name="Brown C.T."/>
            <person name="Hug L.A."/>
            <person name="Thomas B.C."/>
            <person name="Sharon I."/>
            <person name="Castelle C.J."/>
            <person name="Singh A."/>
            <person name="Wilkins M.J."/>
            <person name="Williams K.H."/>
            <person name="Banfield J.F."/>
        </authorList>
    </citation>
    <scope>NUCLEOTIDE SEQUENCE [LARGE SCALE GENOMIC DNA]</scope>
</reference>
<keyword evidence="3 9" id="KW-0813">Transport</keyword>
<comment type="subcellular location">
    <subcellularLocation>
        <location evidence="9">Cell membrane</location>
        <topology evidence="9">Multi-pass membrane protein</topology>
    </subcellularLocation>
    <subcellularLocation>
        <location evidence="1">Membrane</location>
        <topology evidence="1">Multi-pass membrane protein</topology>
    </subcellularLocation>
</comment>
<keyword evidence="7 9" id="KW-0811">Translocation</keyword>
<proteinExistence type="inferred from homology"/>
<evidence type="ECO:0000256" key="4">
    <source>
        <dbReference type="ARBA" id="ARBA00022692"/>
    </source>
</evidence>
<keyword evidence="9" id="KW-1003">Cell membrane</keyword>
<evidence type="ECO:0000313" key="11">
    <source>
        <dbReference type="Proteomes" id="UP000034457"/>
    </source>
</evidence>
<dbReference type="STRING" id="1618478.UR68_C0003G0006"/>
<evidence type="ECO:0000256" key="9">
    <source>
        <dbReference type="RuleBase" id="RU365087"/>
    </source>
</evidence>
<sequence>MKNFLLVLNILLSVFIVVFILIQGKGAGLGSAWGGGGEMFQTRRGMEKVILWMTTIFIVVFFAISLINLFVK</sequence>
<dbReference type="AlphaFoldDB" id="A0A0G0CCB7"/>
<protein>
    <recommendedName>
        <fullName evidence="9">Protein-export membrane protein SecG</fullName>
    </recommendedName>
</protein>
<evidence type="ECO:0000256" key="1">
    <source>
        <dbReference type="ARBA" id="ARBA00004141"/>
    </source>
</evidence>
<evidence type="ECO:0000256" key="2">
    <source>
        <dbReference type="ARBA" id="ARBA00008445"/>
    </source>
</evidence>
<comment type="similarity">
    <text evidence="2 9">Belongs to the SecG family.</text>
</comment>
<keyword evidence="5 9" id="KW-0653">Protein transport</keyword>